<dbReference type="EMBL" id="VNJJ01000001">
    <property type="protein sequence ID" value="TVY04073.1"/>
    <property type="molecule type" value="Genomic_DNA"/>
</dbReference>
<evidence type="ECO:0000313" key="3">
    <source>
        <dbReference type="EMBL" id="TVY04073.1"/>
    </source>
</evidence>
<feature type="transmembrane region" description="Helical" evidence="1">
    <location>
        <begin position="21"/>
        <end position="43"/>
    </location>
</feature>
<feature type="domain" description="Bypass of forespore C C-terminal" evidence="2">
    <location>
        <begin position="143"/>
        <end position="219"/>
    </location>
</feature>
<protein>
    <recommendedName>
        <fullName evidence="2">Bypass of forespore C C-terminal domain-containing protein</fullName>
    </recommendedName>
</protein>
<accession>A0A559JW16</accession>
<name>A0A559JW16_9BACL</name>
<dbReference type="Pfam" id="PF08955">
    <property type="entry name" value="BofC_C"/>
    <property type="match status" value="1"/>
</dbReference>
<dbReference type="AlphaFoldDB" id="A0A559JW16"/>
<evidence type="ECO:0000256" key="1">
    <source>
        <dbReference type="SAM" id="Phobius"/>
    </source>
</evidence>
<dbReference type="InterPro" id="IPR038117">
    <property type="entry name" value="BofC_C_sf"/>
</dbReference>
<organism evidence="3 4">
    <name type="scientific">Cohnella terricola</name>
    <dbReference type="NCBI Taxonomy" id="1289167"/>
    <lineage>
        <taxon>Bacteria</taxon>
        <taxon>Bacillati</taxon>
        <taxon>Bacillota</taxon>
        <taxon>Bacilli</taxon>
        <taxon>Bacillales</taxon>
        <taxon>Paenibacillaceae</taxon>
        <taxon>Cohnella</taxon>
    </lineage>
</organism>
<sequence length="232" mass="26527">MSRFRVFKELKKSLRRKRRHVWSLGIGAAVFLLASLAGSWLAYRVIKQTPSEVFLPAESTPVWMDGSDHSPKAPSREKALHALKGRREEVELVLHRTYLCGEETRRLGRLPASEAEELLKAHREWDAKLDTAVGKLTMEESVDDLSPQCRQTAYIGMDKDGNLSLYDGPPWKEKVIRTFFQLDVDMLESRMSEDRVRELAEGIRVSDKEEYNSVLSTFNEYASLKSNAVPRS</sequence>
<dbReference type="Proteomes" id="UP000316330">
    <property type="component" value="Unassembled WGS sequence"/>
</dbReference>
<gene>
    <name evidence="3" type="ORF">FPZ45_00245</name>
</gene>
<evidence type="ECO:0000259" key="2">
    <source>
        <dbReference type="Pfam" id="PF08955"/>
    </source>
</evidence>
<keyword evidence="4" id="KW-1185">Reference proteome</keyword>
<comment type="caution">
    <text evidence="3">The sequence shown here is derived from an EMBL/GenBank/DDBJ whole genome shotgun (WGS) entry which is preliminary data.</text>
</comment>
<keyword evidence="1" id="KW-1133">Transmembrane helix</keyword>
<dbReference type="RefSeq" id="WP_144697050.1">
    <property type="nucleotide sequence ID" value="NZ_VNJJ01000001.1"/>
</dbReference>
<dbReference type="Gene3D" id="3.30.70.1740">
    <property type="entry name" value="Bypass-of-forespore C, C-terminal domain"/>
    <property type="match status" value="1"/>
</dbReference>
<keyword evidence="1" id="KW-0472">Membrane</keyword>
<keyword evidence="1" id="KW-0812">Transmembrane</keyword>
<evidence type="ECO:0000313" key="4">
    <source>
        <dbReference type="Proteomes" id="UP000316330"/>
    </source>
</evidence>
<dbReference type="OrthoDB" id="2678751at2"/>
<proteinExistence type="predicted"/>
<reference evidence="3 4" key="1">
    <citation type="submission" date="2019-07" db="EMBL/GenBank/DDBJ databases">
        <authorList>
            <person name="Kim J."/>
        </authorList>
    </citation>
    <scope>NUCLEOTIDE SEQUENCE [LARGE SCALE GENOMIC DNA]</scope>
    <source>
        <strain evidence="3 4">G13</strain>
    </source>
</reference>
<dbReference type="InterPro" id="IPR015050">
    <property type="entry name" value="BofC_C"/>
</dbReference>